<evidence type="ECO:0000259" key="1">
    <source>
        <dbReference type="Pfam" id="PF01636"/>
    </source>
</evidence>
<dbReference type="InterPro" id="IPR002575">
    <property type="entry name" value="Aminoglycoside_PTrfase"/>
</dbReference>
<feature type="domain" description="Aminoglycoside phosphotransferase" evidence="1">
    <location>
        <begin position="30"/>
        <end position="272"/>
    </location>
</feature>
<reference evidence="2 3" key="1">
    <citation type="submission" date="2021-03" db="EMBL/GenBank/DDBJ databases">
        <title>Paenibacillus artemisicola MWE-103 whole genome sequence.</title>
        <authorList>
            <person name="Ham Y.J."/>
        </authorList>
    </citation>
    <scope>NUCLEOTIDE SEQUENCE [LARGE SCALE GENOMIC DNA]</scope>
    <source>
        <strain evidence="2 3">MWE-103</strain>
    </source>
</reference>
<organism evidence="2 3">
    <name type="scientific">Paenibacillus artemisiicola</name>
    <dbReference type="NCBI Taxonomy" id="1172618"/>
    <lineage>
        <taxon>Bacteria</taxon>
        <taxon>Bacillati</taxon>
        <taxon>Bacillota</taxon>
        <taxon>Bacilli</taxon>
        <taxon>Bacillales</taxon>
        <taxon>Paenibacillaceae</taxon>
        <taxon>Paenibacillus</taxon>
    </lineage>
</organism>
<dbReference type="RefSeq" id="WP_208848216.1">
    <property type="nucleotide sequence ID" value="NZ_JAGGDJ010000009.1"/>
</dbReference>
<dbReference type="Pfam" id="PF01636">
    <property type="entry name" value="APH"/>
    <property type="match status" value="1"/>
</dbReference>
<dbReference type="Gene3D" id="3.30.200.20">
    <property type="entry name" value="Phosphorylase Kinase, domain 1"/>
    <property type="match status" value="1"/>
</dbReference>
<dbReference type="EMBL" id="JAGGDJ010000009">
    <property type="protein sequence ID" value="MBO7745341.1"/>
    <property type="molecule type" value="Genomic_DNA"/>
</dbReference>
<protein>
    <submittedName>
        <fullName evidence="2">Phosphotransferase</fullName>
    </submittedName>
</protein>
<sequence>MGENENERLAQEIAGELKRRFGLIAQEAVTIDKGWLNVKWRMTTDRGPLFVKYYHPERYKLHANPERRKGIERNLRIQHGLSVAGIPCPGVYAHEGQCLQETPSGLHFAALDWVEGQTAEAGGMNAAQLSALGAAVGRMHRRLNAGAPAAVPVWTPDKAAYRREWQRNWDAAEAAGDGTVLSWLERSRTIVDALDFGLFAPSRTGWLHWDLWVDNLMLHARGVAGIVDFDRMDVAYPEIDVARALLSGALRDGRIREEEARAFLDGYRAHAEAPRGMLSRAMRLLYVIESGWWLRTEVRRDGELRGLLARFVEEMHWLEANWDTLADQLDPL</sequence>
<comment type="caution">
    <text evidence="2">The sequence shown here is derived from an EMBL/GenBank/DDBJ whole genome shotgun (WGS) entry which is preliminary data.</text>
</comment>
<evidence type="ECO:0000313" key="2">
    <source>
        <dbReference type="EMBL" id="MBO7745341.1"/>
    </source>
</evidence>
<dbReference type="SUPFAM" id="SSF56112">
    <property type="entry name" value="Protein kinase-like (PK-like)"/>
    <property type="match status" value="1"/>
</dbReference>
<evidence type="ECO:0000313" key="3">
    <source>
        <dbReference type="Proteomes" id="UP000670947"/>
    </source>
</evidence>
<proteinExistence type="predicted"/>
<name>A0ABS3WAL2_9BACL</name>
<accession>A0ABS3WAL2</accession>
<dbReference type="Gene3D" id="3.90.1200.10">
    <property type="match status" value="1"/>
</dbReference>
<gene>
    <name evidence="2" type="ORF">I8J29_14105</name>
</gene>
<dbReference type="InterPro" id="IPR011009">
    <property type="entry name" value="Kinase-like_dom_sf"/>
</dbReference>
<keyword evidence="3" id="KW-1185">Reference proteome</keyword>
<dbReference type="Proteomes" id="UP000670947">
    <property type="component" value="Unassembled WGS sequence"/>
</dbReference>